<dbReference type="EMBL" id="CP000733">
    <property type="protein sequence ID" value="ABS76731.1"/>
    <property type="molecule type" value="Genomic_DNA"/>
</dbReference>
<evidence type="ECO:0000313" key="1">
    <source>
        <dbReference type="EMBL" id="ABS76731.1"/>
    </source>
</evidence>
<dbReference type="AlphaFoldDB" id="A9KE63"/>
<dbReference type="Proteomes" id="UP000008555">
    <property type="component" value="Chromosome"/>
</dbReference>
<dbReference type="HOGENOM" id="CLU_2933613_0_0_6"/>
<accession>A9KE63</accession>
<evidence type="ECO:0000313" key="2">
    <source>
        <dbReference type="Proteomes" id="UP000008555"/>
    </source>
</evidence>
<sequence length="60" mass="6974">MRIIKNQTKDSVNILNIVLHLTARKIYSQENNFMELGLKRRFFKDLPKNRPSPACGRGDS</sequence>
<gene>
    <name evidence="1" type="ordered locus">CBUD_1220</name>
</gene>
<reference evidence="1 2" key="1">
    <citation type="journal article" date="2009" name="Infect. Immun.">
        <title>Comparative genomics reveal extensive transposon-mediated genomic plasticity and diversity among potential effector proteins within the genus Coxiella.</title>
        <authorList>
            <person name="Beare P.A."/>
            <person name="Unsworth N."/>
            <person name="Andoh M."/>
            <person name="Voth D.E."/>
            <person name="Omsland A."/>
            <person name="Gilk S.D."/>
            <person name="Williams K.P."/>
            <person name="Sobral B.W."/>
            <person name="Kupko J.J.III."/>
            <person name="Porcella S.F."/>
            <person name="Samuel J.E."/>
            <person name="Heinzen R.A."/>
        </authorList>
    </citation>
    <scope>NUCLEOTIDE SEQUENCE [LARGE SCALE GENOMIC DNA]</scope>
    <source>
        <strain evidence="1 2">Dugway 5J108-111</strain>
    </source>
</reference>
<protein>
    <submittedName>
        <fullName evidence="1">Uncharacterized protein</fullName>
    </submittedName>
</protein>
<name>A9KE63_COXBN</name>
<dbReference type="RefSeq" id="WP_005768405.1">
    <property type="nucleotide sequence ID" value="NC_009727.1"/>
</dbReference>
<organism evidence="1 2">
    <name type="scientific">Coxiella burnetii (strain Dugway 5J108-111)</name>
    <dbReference type="NCBI Taxonomy" id="434922"/>
    <lineage>
        <taxon>Bacteria</taxon>
        <taxon>Pseudomonadati</taxon>
        <taxon>Pseudomonadota</taxon>
        <taxon>Gammaproteobacteria</taxon>
        <taxon>Legionellales</taxon>
        <taxon>Coxiellaceae</taxon>
        <taxon>Coxiella</taxon>
    </lineage>
</organism>
<dbReference type="KEGG" id="cbd:CBUD_1220"/>
<proteinExistence type="predicted"/>